<gene>
    <name evidence="4" type="ORF">GCM10009733_063800</name>
</gene>
<reference evidence="4 5" key="1">
    <citation type="journal article" date="2019" name="Int. J. Syst. Evol. Microbiol.">
        <title>The Global Catalogue of Microorganisms (GCM) 10K type strain sequencing project: providing services to taxonomists for standard genome sequencing and annotation.</title>
        <authorList>
            <consortium name="The Broad Institute Genomics Platform"/>
            <consortium name="The Broad Institute Genome Sequencing Center for Infectious Disease"/>
            <person name="Wu L."/>
            <person name="Ma J."/>
        </authorList>
    </citation>
    <scope>NUCLEOTIDE SEQUENCE [LARGE SCALE GENOMIC DNA]</scope>
    <source>
        <strain evidence="4 5">JCM 13929</strain>
    </source>
</reference>
<accession>A0ABN2FRD1</accession>
<evidence type="ECO:0000313" key="5">
    <source>
        <dbReference type="Proteomes" id="UP001500064"/>
    </source>
</evidence>
<name>A0ABN2FRD1_9ACTN</name>
<keyword evidence="5" id="KW-1185">Reference proteome</keyword>
<evidence type="ECO:0000259" key="3">
    <source>
        <dbReference type="Pfam" id="PF03795"/>
    </source>
</evidence>
<evidence type="ECO:0000256" key="2">
    <source>
        <dbReference type="SAM" id="MobiDB-lite"/>
    </source>
</evidence>
<feature type="region of interest" description="Disordered" evidence="2">
    <location>
        <begin position="118"/>
        <end position="150"/>
    </location>
</feature>
<dbReference type="Gene3D" id="3.30.70.1060">
    <property type="entry name" value="Dimeric alpha+beta barrel"/>
    <property type="match status" value="1"/>
</dbReference>
<evidence type="ECO:0000313" key="4">
    <source>
        <dbReference type="EMBL" id="GAA1657369.1"/>
    </source>
</evidence>
<dbReference type="RefSeq" id="WP_346110232.1">
    <property type="nucleotide sequence ID" value="NZ_BAAAMU010000056.1"/>
</dbReference>
<evidence type="ECO:0000256" key="1">
    <source>
        <dbReference type="ARBA" id="ARBA00007689"/>
    </source>
</evidence>
<dbReference type="InterPro" id="IPR005545">
    <property type="entry name" value="YCII"/>
</dbReference>
<dbReference type="SUPFAM" id="SSF54909">
    <property type="entry name" value="Dimeric alpha+beta barrel"/>
    <property type="match status" value="1"/>
</dbReference>
<dbReference type="PANTHER" id="PTHR35174">
    <property type="entry name" value="BLL7171 PROTEIN-RELATED"/>
    <property type="match status" value="1"/>
</dbReference>
<organism evidence="4 5">
    <name type="scientific">Nonomuraea maheshkhaliensis</name>
    <dbReference type="NCBI Taxonomy" id="419590"/>
    <lineage>
        <taxon>Bacteria</taxon>
        <taxon>Bacillati</taxon>
        <taxon>Actinomycetota</taxon>
        <taxon>Actinomycetes</taxon>
        <taxon>Streptosporangiales</taxon>
        <taxon>Streptosporangiaceae</taxon>
        <taxon>Nonomuraea</taxon>
    </lineage>
</organism>
<protein>
    <submittedName>
        <fullName evidence="4">YciI family protein</fullName>
    </submittedName>
</protein>
<comment type="caution">
    <text evidence="4">The sequence shown here is derived from an EMBL/GenBank/DDBJ whole genome shotgun (WGS) entry which is preliminary data.</text>
</comment>
<dbReference type="Pfam" id="PF03795">
    <property type="entry name" value="YCII"/>
    <property type="match status" value="1"/>
</dbReference>
<dbReference type="PANTHER" id="PTHR35174:SF4">
    <property type="entry name" value="BLL7163 PROTEIN"/>
    <property type="match status" value="1"/>
</dbReference>
<sequence length="150" mass="16188">MKFMIVGKASPETEAGELPSQELVDNMHAYNESLAKAGVLLAAEGLYPSSQGAQIAYSGGKASVIDGPFAEAKELIAGFWLIQVKSREEAIEWALRVPVPPGHDGIGLDVWRVFDASDVPDDSMPAEEREREEALRERLGADQSQGHPDA</sequence>
<comment type="similarity">
    <text evidence="1">Belongs to the YciI family.</text>
</comment>
<dbReference type="InterPro" id="IPR011008">
    <property type="entry name" value="Dimeric_a/b-barrel"/>
</dbReference>
<feature type="compositionally biased region" description="Basic and acidic residues" evidence="2">
    <location>
        <begin position="126"/>
        <end position="140"/>
    </location>
</feature>
<feature type="domain" description="YCII-related" evidence="3">
    <location>
        <begin position="1"/>
        <end position="99"/>
    </location>
</feature>
<dbReference type="EMBL" id="BAAAMU010000056">
    <property type="protein sequence ID" value="GAA1657369.1"/>
    <property type="molecule type" value="Genomic_DNA"/>
</dbReference>
<proteinExistence type="inferred from homology"/>
<dbReference type="Proteomes" id="UP001500064">
    <property type="component" value="Unassembled WGS sequence"/>
</dbReference>